<evidence type="ECO:0000256" key="5">
    <source>
        <dbReference type="SAM" id="MobiDB-lite"/>
    </source>
</evidence>
<dbReference type="PROSITE" id="PS50009">
    <property type="entry name" value="RASGEF_CAT"/>
    <property type="match status" value="1"/>
</dbReference>
<dbReference type="Gene3D" id="1.20.870.10">
    <property type="entry name" value="Son of sevenless (SoS) protein Chain: S domain 1"/>
    <property type="match status" value="1"/>
</dbReference>
<dbReference type="InterPro" id="IPR001895">
    <property type="entry name" value="RASGEF_cat_dom"/>
</dbReference>
<feature type="region of interest" description="Disordered" evidence="5">
    <location>
        <begin position="24"/>
        <end position="52"/>
    </location>
</feature>
<dbReference type="Pfam" id="PF00018">
    <property type="entry name" value="SH3_1"/>
    <property type="match status" value="1"/>
</dbReference>
<feature type="compositionally biased region" description="Pro residues" evidence="5">
    <location>
        <begin position="212"/>
        <end position="228"/>
    </location>
</feature>
<feature type="domain" description="N-terminal Ras-GEF" evidence="8">
    <location>
        <begin position="352"/>
        <end position="490"/>
    </location>
</feature>
<dbReference type="Pfam" id="PF00618">
    <property type="entry name" value="RasGEF_N"/>
    <property type="match status" value="1"/>
</dbReference>
<evidence type="ECO:0000313" key="10">
    <source>
        <dbReference type="Proteomes" id="UP001556367"/>
    </source>
</evidence>
<keyword evidence="1 4" id="KW-0728">SH3 domain</keyword>
<dbReference type="InterPro" id="IPR008937">
    <property type="entry name" value="Ras-like_GEF"/>
</dbReference>
<dbReference type="PRINTS" id="PR00452">
    <property type="entry name" value="SH3DOMAIN"/>
</dbReference>
<dbReference type="InterPro" id="IPR000651">
    <property type="entry name" value="Ras-like_Gua-exchang_fac_N"/>
</dbReference>
<evidence type="ECO:0000259" key="7">
    <source>
        <dbReference type="PROSITE" id="PS50009"/>
    </source>
</evidence>
<dbReference type="InterPro" id="IPR023578">
    <property type="entry name" value="Ras_GEF_dom_sf"/>
</dbReference>
<proteinExistence type="predicted"/>
<evidence type="ECO:0000256" key="1">
    <source>
        <dbReference type="ARBA" id="ARBA00022443"/>
    </source>
</evidence>
<dbReference type="PANTHER" id="PTHR23113">
    <property type="entry name" value="GUANINE NUCLEOTIDE EXCHANGE FACTOR"/>
    <property type="match status" value="1"/>
</dbReference>
<feature type="region of interest" description="Disordered" evidence="5">
    <location>
        <begin position="200"/>
        <end position="274"/>
    </location>
</feature>
<dbReference type="SUPFAM" id="SSF48366">
    <property type="entry name" value="Ras GEF"/>
    <property type="match status" value="1"/>
</dbReference>
<dbReference type="SMART" id="SM00229">
    <property type="entry name" value="RasGEFN"/>
    <property type="match status" value="1"/>
</dbReference>
<feature type="region of interest" description="Disordered" evidence="5">
    <location>
        <begin position="494"/>
        <end position="515"/>
    </location>
</feature>
<feature type="compositionally biased region" description="Low complexity" evidence="5">
    <location>
        <begin position="27"/>
        <end position="52"/>
    </location>
</feature>
<gene>
    <name evidence="9" type="ORF">HGRIS_008457</name>
</gene>
<dbReference type="PROSITE" id="PS50002">
    <property type="entry name" value="SH3"/>
    <property type="match status" value="1"/>
</dbReference>
<evidence type="ECO:0000259" key="8">
    <source>
        <dbReference type="PROSITE" id="PS50212"/>
    </source>
</evidence>
<organism evidence="9 10">
    <name type="scientific">Hohenbuehelia grisea</name>
    <dbReference type="NCBI Taxonomy" id="104357"/>
    <lineage>
        <taxon>Eukaryota</taxon>
        <taxon>Fungi</taxon>
        <taxon>Dikarya</taxon>
        <taxon>Basidiomycota</taxon>
        <taxon>Agaricomycotina</taxon>
        <taxon>Agaricomycetes</taxon>
        <taxon>Agaricomycetidae</taxon>
        <taxon>Agaricales</taxon>
        <taxon>Pleurotineae</taxon>
        <taxon>Pleurotaceae</taxon>
        <taxon>Hohenbuehelia</taxon>
    </lineage>
</organism>
<reference evidence="10" key="1">
    <citation type="submission" date="2024-06" db="EMBL/GenBank/DDBJ databases">
        <title>Multi-omics analyses provide insights into the biosynthesis of the anticancer antibiotic pleurotin in Hohenbuehelia grisea.</title>
        <authorList>
            <person name="Weaver J.A."/>
            <person name="Alberti F."/>
        </authorList>
    </citation>
    <scope>NUCLEOTIDE SEQUENCE [LARGE SCALE GENOMIC DNA]</scope>
    <source>
        <strain evidence="10">T-177</strain>
    </source>
</reference>
<sequence length="777" mass="86870">MSSSHSQAVRRSLQLSIDPSLYDPHQSSISPDSLSPTSTLAQSTTGTTPTSGDSDVAMFSVLCLHDFQSDDPDHLSFRKNEILDIVKEEDSGWWAAMRQGVFQVGWIPGAFVERLTDDMAERLRGVTEALRVYEYNAEILYDTAPVSNVSRLYDPSPEQSPSPYYVDDWHGGIRPGRTKLPVLQVDVNVARDLSRIAQSTAEDNLRHITDRPLPPPSPSTPMPHPPLLSAPAVNKPTPPTPTDGIIEVANDSRQRSNSTPYGKFRNQRRQPVRVDDSAQLARLSTMLETTALPDLGSPESTTTFASLVKTADKIKQLTGSEEAIAFHNAIRLQASLPLYLRPSFADQLYFDKDGHIKKGTLNALVERLASDFYIRGGKEETTFRNVFLMTFRTFTTADILFAKLVDRFNMVPPDAETCDEEQIAEWDEKKRLPTQRQVLTAFTAWLEDHRLLEEEPHIAQRLTEFLRTIVSPSPLASAALLIIESIQRLTFANPIHPSPTASKRRKKSRSDQDLLKQDPQHIAEQLCLLEHKLYAKISPQELLTYTKSSNANGVNVENVAAFCATHDKLVAWVKTSILDTPHVGKRAGTVDFWIKVAEKCKNLNNFASLSALINALTSAVISRLHLTLAHVRRKSHLDVLAKHNEPTGGFGGYRQLLAAAAAKPDTPCVPFFGMYLTDLVHIGDQFHDEVVQTTLGRETLVCFTKRQRWFEAISQMLRFQTRPYNIAESDATQQLVATQFTQGALKDQAWFWKKSQDVQQSELAHADIRKGLEAAGF</sequence>
<dbReference type="CDD" id="cd00174">
    <property type="entry name" value="SH3"/>
    <property type="match status" value="1"/>
</dbReference>
<protein>
    <recommendedName>
        <fullName evidence="11">Ras GEF</fullName>
    </recommendedName>
</protein>
<evidence type="ECO:0000313" key="9">
    <source>
        <dbReference type="EMBL" id="KAL0951787.1"/>
    </source>
</evidence>
<evidence type="ECO:0000259" key="6">
    <source>
        <dbReference type="PROSITE" id="PS50002"/>
    </source>
</evidence>
<dbReference type="SMART" id="SM00147">
    <property type="entry name" value="RasGEF"/>
    <property type="match status" value="1"/>
</dbReference>
<dbReference type="Proteomes" id="UP001556367">
    <property type="component" value="Unassembled WGS sequence"/>
</dbReference>
<evidence type="ECO:0000256" key="4">
    <source>
        <dbReference type="PROSITE-ProRule" id="PRU00192"/>
    </source>
</evidence>
<evidence type="ECO:0008006" key="11">
    <source>
        <dbReference type="Google" id="ProtNLM"/>
    </source>
</evidence>
<name>A0ABR3J865_9AGAR</name>
<dbReference type="InterPro" id="IPR036028">
    <property type="entry name" value="SH3-like_dom_sf"/>
</dbReference>
<dbReference type="PANTHER" id="PTHR23113:SF368">
    <property type="entry name" value="CELL DIVISION CONTROL PROTEIN 25"/>
    <property type="match status" value="1"/>
</dbReference>
<dbReference type="SUPFAM" id="SSF50044">
    <property type="entry name" value="SH3-domain"/>
    <property type="match status" value="1"/>
</dbReference>
<evidence type="ECO:0000256" key="3">
    <source>
        <dbReference type="PROSITE-ProRule" id="PRU00168"/>
    </source>
</evidence>
<feature type="domain" description="SH3" evidence="6">
    <location>
        <begin position="56"/>
        <end position="117"/>
    </location>
</feature>
<accession>A0ABR3J865</accession>
<dbReference type="EMBL" id="JASNQZ010000011">
    <property type="protein sequence ID" value="KAL0951787.1"/>
    <property type="molecule type" value="Genomic_DNA"/>
</dbReference>
<comment type="caution">
    <text evidence="9">The sequence shown here is derived from an EMBL/GenBank/DDBJ whole genome shotgun (WGS) entry which is preliminary data.</text>
</comment>
<evidence type="ECO:0000256" key="2">
    <source>
        <dbReference type="ARBA" id="ARBA00022658"/>
    </source>
</evidence>
<keyword evidence="10" id="KW-1185">Reference proteome</keyword>
<dbReference type="Gene3D" id="1.10.840.10">
    <property type="entry name" value="Ras guanine-nucleotide exchange factors catalytic domain"/>
    <property type="match status" value="1"/>
</dbReference>
<dbReference type="Pfam" id="PF00617">
    <property type="entry name" value="RasGEF"/>
    <property type="match status" value="1"/>
</dbReference>
<feature type="domain" description="Ras-GEF" evidence="7">
    <location>
        <begin position="518"/>
        <end position="761"/>
    </location>
</feature>
<keyword evidence="2 3" id="KW-0344">Guanine-nucleotide releasing factor</keyword>
<dbReference type="Gene3D" id="2.30.30.40">
    <property type="entry name" value="SH3 Domains"/>
    <property type="match status" value="1"/>
</dbReference>
<dbReference type="InterPro" id="IPR036964">
    <property type="entry name" value="RASGEF_cat_dom_sf"/>
</dbReference>
<dbReference type="SMART" id="SM00326">
    <property type="entry name" value="SH3"/>
    <property type="match status" value="1"/>
</dbReference>
<dbReference type="PROSITE" id="PS50212">
    <property type="entry name" value="RASGEF_NTER"/>
    <property type="match status" value="1"/>
</dbReference>
<dbReference type="CDD" id="cd00155">
    <property type="entry name" value="RasGEF"/>
    <property type="match status" value="1"/>
</dbReference>
<dbReference type="CDD" id="cd06224">
    <property type="entry name" value="REM"/>
    <property type="match status" value="1"/>
</dbReference>
<dbReference type="InterPro" id="IPR001452">
    <property type="entry name" value="SH3_domain"/>
</dbReference>